<dbReference type="GO" id="GO:0016301">
    <property type="term" value="F:kinase activity"/>
    <property type="evidence" value="ECO:0007669"/>
    <property type="project" value="UniProtKB-KW"/>
</dbReference>
<keyword evidence="10" id="KW-0472">Membrane</keyword>
<keyword evidence="4" id="KW-0808">Transferase</keyword>
<evidence type="ECO:0000256" key="6">
    <source>
        <dbReference type="ARBA" id="ARBA00022777"/>
    </source>
</evidence>
<dbReference type="InterPro" id="IPR036890">
    <property type="entry name" value="HATPase_C_sf"/>
</dbReference>
<accession>A0ABS4Z8G8</accession>
<dbReference type="RefSeq" id="WP_210055747.1">
    <property type="nucleotide sequence ID" value="NZ_BAAAMH010000005.1"/>
</dbReference>
<comment type="catalytic activity">
    <reaction evidence="1">
        <text>ATP + protein L-histidine = ADP + protein N-phospho-L-histidine.</text>
        <dbReference type="EC" id="2.7.13.3"/>
    </reaction>
</comment>
<evidence type="ECO:0000256" key="4">
    <source>
        <dbReference type="ARBA" id="ARBA00022679"/>
    </source>
</evidence>
<dbReference type="InterPro" id="IPR011712">
    <property type="entry name" value="Sig_transdc_His_kin_sub3_dim/P"/>
</dbReference>
<evidence type="ECO:0000313" key="12">
    <source>
        <dbReference type="EMBL" id="MBP2417340.1"/>
    </source>
</evidence>
<dbReference type="InterPro" id="IPR005467">
    <property type="entry name" value="His_kinase_dom"/>
</dbReference>
<evidence type="ECO:0000259" key="11">
    <source>
        <dbReference type="PROSITE" id="PS50109"/>
    </source>
</evidence>
<evidence type="ECO:0000256" key="5">
    <source>
        <dbReference type="ARBA" id="ARBA00022741"/>
    </source>
</evidence>
<feature type="region of interest" description="Disordered" evidence="9">
    <location>
        <begin position="135"/>
        <end position="159"/>
    </location>
</feature>
<dbReference type="PROSITE" id="PS50109">
    <property type="entry name" value="HIS_KIN"/>
    <property type="match status" value="1"/>
</dbReference>
<dbReference type="SUPFAM" id="SSF55874">
    <property type="entry name" value="ATPase domain of HSP90 chaperone/DNA topoisomerase II/histidine kinase"/>
    <property type="match status" value="1"/>
</dbReference>
<feature type="domain" description="Histidine kinase" evidence="11">
    <location>
        <begin position="253"/>
        <end position="453"/>
    </location>
</feature>
<comment type="caution">
    <text evidence="12">The sequence shown here is derived from an EMBL/GenBank/DDBJ whole genome shotgun (WGS) entry which is preliminary data.</text>
</comment>
<protein>
    <recommendedName>
        <fullName evidence="2">histidine kinase</fullName>
        <ecNumber evidence="2">2.7.13.3</ecNumber>
    </recommendedName>
</protein>
<dbReference type="EC" id="2.7.13.3" evidence="2"/>
<evidence type="ECO:0000256" key="2">
    <source>
        <dbReference type="ARBA" id="ARBA00012438"/>
    </source>
</evidence>
<evidence type="ECO:0000256" key="1">
    <source>
        <dbReference type="ARBA" id="ARBA00000085"/>
    </source>
</evidence>
<keyword evidence="6 12" id="KW-0418">Kinase</keyword>
<dbReference type="Gene3D" id="1.20.5.1930">
    <property type="match status" value="1"/>
</dbReference>
<keyword evidence="3" id="KW-0597">Phosphoprotein</keyword>
<proteinExistence type="predicted"/>
<evidence type="ECO:0000256" key="7">
    <source>
        <dbReference type="ARBA" id="ARBA00022840"/>
    </source>
</evidence>
<reference evidence="12 13" key="1">
    <citation type="submission" date="2021-03" db="EMBL/GenBank/DDBJ databases">
        <title>Sequencing the genomes of 1000 actinobacteria strains.</title>
        <authorList>
            <person name="Klenk H.-P."/>
        </authorList>
    </citation>
    <scope>NUCLEOTIDE SEQUENCE [LARGE SCALE GENOMIC DNA]</scope>
    <source>
        <strain evidence="12 13">DSM 12936</strain>
    </source>
</reference>
<keyword evidence="10" id="KW-1133">Transmembrane helix</keyword>
<dbReference type="CDD" id="cd16917">
    <property type="entry name" value="HATPase_UhpB-NarQ-NarX-like"/>
    <property type="match status" value="1"/>
</dbReference>
<dbReference type="Pfam" id="PF07730">
    <property type="entry name" value="HisKA_3"/>
    <property type="match status" value="1"/>
</dbReference>
<keyword evidence="7" id="KW-0067">ATP-binding</keyword>
<evidence type="ECO:0000256" key="10">
    <source>
        <dbReference type="SAM" id="Phobius"/>
    </source>
</evidence>
<keyword evidence="5" id="KW-0547">Nucleotide-binding</keyword>
<sequence length="453" mass="48058">MNRRAAGVRVIRLGARRELTLLVGLGLAVMLAIGLGAAFASRRVAQGQALDDSERMTVRLATLVITPALPGYLDGDPVQVDELRRAIANRMSDGYLTEVTVWSAAGEVLFSNRAEDVGHVADPVPPEVADAVAGRTTSAFEDDPPEADAAGAAPAGQAGTGPSRYVEVYAPLRVAGHPPMAFEAYYDYQRVEDVADRLLRQTLPLVLGPLLVLQAIQIPVAVSLARRLRRHENERARLLERALSGSDAERVRFAADLHDGPIQDLAGIGYALGAVAPSVDPKHAPLMARVQEAVQRSVQDLRTLMTDLYPPDLRDGNLVQALGVLAEEVRAEGLAVELQLADLPGLGEDQGAALYRVVRESLANVVKHAHATAVTVSLAPVTPGAADPRGGRVRLVVADDGVGADPTRLDRRAEGHLGLRLLADRVEDLGGRLVVVTGPGRGTSVEVELPLTT</sequence>
<keyword evidence="10" id="KW-0812">Transmembrane</keyword>
<dbReference type="Proteomes" id="UP000758168">
    <property type="component" value="Unassembled WGS sequence"/>
</dbReference>
<dbReference type="PANTHER" id="PTHR24421">
    <property type="entry name" value="NITRATE/NITRITE SENSOR PROTEIN NARX-RELATED"/>
    <property type="match status" value="1"/>
</dbReference>
<dbReference type="EMBL" id="JAGIOB010000001">
    <property type="protein sequence ID" value="MBP2417340.1"/>
    <property type="molecule type" value="Genomic_DNA"/>
</dbReference>
<evidence type="ECO:0000256" key="3">
    <source>
        <dbReference type="ARBA" id="ARBA00022553"/>
    </source>
</evidence>
<evidence type="ECO:0000313" key="13">
    <source>
        <dbReference type="Proteomes" id="UP000758168"/>
    </source>
</evidence>
<gene>
    <name evidence="12" type="ORF">JOF54_002262</name>
</gene>
<evidence type="ECO:0000256" key="9">
    <source>
        <dbReference type="SAM" id="MobiDB-lite"/>
    </source>
</evidence>
<keyword evidence="13" id="KW-1185">Reference proteome</keyword>
<dbReference type="Pfam" id="PF02518">
    <property type="entry name" value="HATPase_c"/>
    <property type="match status" value="1"/>
</dbReference>
<dbReference type="Gene3D" id="3.30.565.10">
    <property type="entry name" value="Histidine kinase-like ATPase, C-terminal domain"/>
    <property type="match status" value="1"/>
</dbReference>
<organism evidence="12 13">
    <name type="scientific">Microlunatus capsulatus</name>
    <dbReference type="NCBI Taxonomy" id="99117"/>
    <lineage>
        <taxon>Bacteria</taxon>
        <taxon>Bacillati</taxon>
        <taxon>Actinomycetota</taxon>
        <taxon>Actinomycetes</taxon>
        <taxon>Propionibacteriales</taxon>
        <taxon>Propionibacteriaceae</taxon>
        <taxon>Microlunatus</taxon>
    </lineage>
</organism>
<keyword evidence="8" id="KW-0902">Two-component regulatory system</keyword>
<dbReference type="SMART" id="SM00387">
    <property type="entry name" value="HATPase_c"/>
    <property type="match status" value="1"/>
</dbReference>
<feature type="transmembrane region" description="Helical" evidence="10">
    <location>
        <begin position="21"/>
        <end position="40"/>
    </location>
</feature>
<name>A0ABS4Z8G8_9ACTN</name>
<dbReference type="InterPro" id="IPR050482">
    <property type="entry name" value="Sensor_HK_TwoCompSys"/>
</dbReference>
<dbReference type="PANTHER" id="PTHR24421:SF10">
    <property type="entry name" value="NITRATE_NITRITE SENSOR PROTEIN NARQ"/>
    <property type="match status" value="1"/>
</dbReference>
<feature type="compositionally biased region" description="Low complexity" evidence="9">
    <location>
        <begin position="147"/>
        <end position="159"/>
    </location>
</feature>
<dbReference type="InterPro" id="IPR003594">
    <property type="entry name" value="HATPase_dom"/>
</dbReference>
<evidence type="ECO:0000256" key="8">
    <source>
        <dbReference type="ARBA" id="ARBA00023012"/>
    </source>
</evidence>